<dbReference type="RefSeq" id="WP_064790372.1">
    <property type="nucleotide sequence ID" value="NZ_CP031555.1"/>
</dbReference>
<comment type="subcellular location">
    <subcellularLocation>
        <location evidence="1">Target cell</location>
        <location evidence="1">Target cell cytoplasm</location>
    </subcellularLocation>
</comment>
<dbReference type="EMBL" id="CP031555">
    <property type="protein sequence ID" value="AXO14571.1"/>
    <property type="molecule type" value="Genomic_DNA"/>
</dbReference>
<dbReference type="SMART" id="SM00912">
    <property type="entry name" value="Haemagg_act"/>
    <property type="match status" value="1"/>
</dbReference>
<feature type="compositionally biased region" description="Polar residues" evidence="6">
    <location>
        <begin position="811"/>
        <end position="827"/>
    </location>
</feature>
<gene>
    <name evidence="9" type="ORF">DY252_10350</name>
</gene>
<evidence type="ECO:0000259" key="8">
    <source>
        <dbReference type="SMART" id="SM00912"/>
    </source>
</evidence>
<feature type="signal peptide" evidence="7">
    <location>
        <begin position="1"/>
        <end position="32"/>
    </location>
</feature>
<evidence type="ECO:0000256" key="2">
    <source>
        <dbReference type="ARBA" id="ARBA00022656"/>
    </source>
</evidence>
<dbReference type="InterPro" id="IPR025157">
    <property type="entry name" value="Hemagglutinin_rpt"/>
</dbReference>
<keyword evidence="10" id="KW-1185">Reference proteome</keyword>
<protein>
    <submittedName>
        <fullName evidence="9">Filamentous hemagglutinin N-terminal domain-containing protein</fullName>
    </submittedName>
</protein>
<accession>A0ABM6XXZ1</accession>
<keyword evidence="7" id="KW-0732">Signal</keyword>
<dbReference type="NCBIfam" id="TIGR01901">
    <property type="entry name" value="adhes_NPXG"/>
    <property type="match status" value="1"/>
</dbReference>
<dbReference type="InterPro" id="IPR011050">
    <property type="entry name" value="Pectin_lyase_fold/virulence"/>
</dbReference>
<reference evidence="9 10" key="1">
    <citation type="submission" date="2018-08" db="EMBL/GenBank/DDBJ databases">
        <title>Complete genome sequence of type strain Thalassospira indica MCCC 1A01103T, isolated from isolated from deep seawater of the Indian Ocean.</title>
        <authorList>
            <person name="Liu Y."/>
        </authorList>
    </citation>
    <scope>NUCLEOTIDE SEQUENCE [LARGE SCALE GENOMIC DNA]</scope>
    <source>
        <strain evidence="9 10">PB8BT</strain>
    </source>
</reference>
<dbReference type="InterPro" id="IPR012334">
    <property type="entry name" value="Pectin_lyas_fold"/>
</dbReference>
<name>A0ABM6XXZ1_9PROT</name>
<feature type="region of interest" description="Disordered" evidence="6">
    <location>
        <begin position="581"/>
        <end position="611"/>
    </location>
</feature>
<dbReference type="Pfam" id="PF05594">
    <property type="entry name" value="Fil_haemagg"/>
    <property type="match status" value="5"/>
</dbReference>
<dbReference type="InterPro" id="IPR010069">
    <property type="entry name" value="CdiA_FHA1_rpt"/>
</dbReference>
<evidence type="ECO:0000256" key="5">
    <source>
        <dbReference type="ARBA" id="ARBA00024043"/>
    </source>
</evidence>
<keyword evidence="4" id="KW-0843">Virulence</keyword>
<evidence type="ECO:0000256" key="7">
    <source>
        <dbReference type="SAM" id="SignalP"/>
    </source>
</evidence>
<dbReference type="Gene3D" id="2.160.20.10">
    <property type="entry name" value="Single-stranded right-handed beta-helix, Pectin lyase-like"/>
    <property type="match status" value="1"/>
</dbReference>
<keyword evidence="3" id="KW-1266">Target cell cytoplasm</keyword>
<dbReference type="InterPro" id="IPR008638">
    <property type="entry name" value="FhaB/CdiA-like_TPS"/>
</dbReference>
<feature type="region of interest" description="Disordered" evidence="6">
    <location>
        <begin position="801"/>
        <end position="827"/>
    </location>
</feature>
<evidence type="ECO:0000256" key="3">
    <source>
        <dbReference type="ARBA" id="ARBA00022913"/>
    </source>
</evidence>
<evidence type="ECO:0000313" key="9">
    <source>
        <dbReference type="EMBL" id="AXO14571.1"/>
    </source>
</evidence>
<evidence type="ECO:0000256" key="1">
    <source>
        <dbReference type="ARBA" id="ARBA00004219"/>
    </source>
</evidence>
<proteinExistence type="inferred from homology"/>
<dbReference type="InterPro" id="IPR006915">
    <property type="entry name" value="DUF637_hemagglutn_put"/>
</dbReference>
<dbReference type="NCBIfam" id="TIGR01731">
    <property type="entry name" value="fil_hemag_20aa"/>
    <property type="match status" value="4"/>
</dbReference>
<dbReference type="Pfam" id="PF13332">
    <property type="entry name" value="Fil_haemagg_2"/>
    <property type="match status" value="1"/>
</dbReference>
<dbReference type="Proteomes" id="UP000256971">
    <property type="component" value="Chromosome"/>
</dbReference>
<sequence length="2176" mass="225646">MQYISKLLPGLQKSSALIAAVLYTLSPVVAGAQQAANTDRSAVDQSRNGLTIYNINTPNAKGLSNNIHNSFDIPTRGAIDNNSATITYSQLEKGYIEGNPNLRSGQEASTILHQIIGGSRSQMNGLLEVAGKKAQLVIVNENGITCNGCGFINTSRATLSTGAANINASGELAGFDVTRGDILINGTGLDAVSGNQASDQIDLIARTVAIRDAAKLRAKQLNVITGSNTVDYASLSHNQTASSGAVPEVALDVAALGGMYADYISLIATDDGVGVNMNGEVASAGNLTLDANGKISFGAASKASSGAKTTITTTEDFEGAGSVKSAGDLSVTAKNITNNGVLNSGASVSLEAQEQIKSGKTAMIRSEDDTSLKAGTGIENNGVVAAYGNLDVDAPDIRNDGGILWANDNVTIGSSEAANGRADYVLNRNGRIEAFGGDLEIKAENIVNQGTAPTANIKDNIYQFYETPGPVNPNGDIKNRLVSATFLAEDGTVRPEYTESYVALWEQLFSDDLSNATELDPEILVLLQASAVGGGGNTLGSSWVTYFGRLTGKASEAGVPSLVEMMRGLMADTARVEEVVAEPEPAEPGGAGGAPGAPSDPEPVAEGPEPGSIKAEYLPQYLALWESLSSGQAISADTLAALNPSYVKDGAVLPEISNLWNSIRAGSGAGYTILVTITQDTLNDDGVLAELKAGKNILLEAKNINNVYGAIQAAGDLDITAENLTNTSFGASQSRHEVHKRGCFTCHEGVLDFADTFGGVIQAHGNLNISVTDSLKNMTIGSRSASQLLADIGVHLQSTSNRLNAEVPKPSKSTVAPTPETSTPGAETSTLVNLIAELEEVLEEAHENFETPESGELDAFMSSPYLFSRLDFEPLIEQNELRAFEVLSSNDPTVRQAWATQQIRTAQLLGGDGAGQTRSDVISEQLELALALPTSSDNGAKPLSAVTAFLDKRNGALISADKVDIAAGEVKQIGGGQIVSDSETTITADRIDLERGDLKSDGDISLSGDQEVRLAAVDIEAANDVTLKSDSGDVLVETIEETTNFTRELYSDVRVRNPNCSSNDGDCEQYTTKRVKTGSGSGTSVTHQGGTLNIGGNLTVEAANDVSVVGTDANVDGDVKLAAGGDLLVGSARNVYDYSQTSGKSSSKAHSEELLTSAINAGGNIAMTGTNVGIEASTVSADGKLDVMAYNDLSITAGMENSSYSYKSSSGGGGFFGKKKSESLTENHLTYQESVLSSGDDMSLNAMGNIGIAGSEIESGGDIDITAFGGLTITSLQEQHHREHKVEKTGRFGGMFGGSSSRTEIRDLTEIKGTEITSLTDLTTQSGSDTTIRASRVSAGGDLNISVGKGPFADPDAKLWLLTDKERDYLSVSEYEGGTLKWTVTEYGHEKEVVRHAILESGGDFIIESPGGVVVEYRSTGDFATDIAQLAEAPGLEYLADLQGMDNVDWEGVEEIYETWYDQSSGLGGGAMALIAIATAVLTAGITAGLAAGISGTTQLAAGAAVEAGMASISIAGATYVGTATQITSMIMVNAALASVAATAATSIANGAVSGDMRGAFQSIFSSNTLRSIVISALTAGATHSINLDTIGFDELGQTPEFVSSLLEKSLDGALRSGISSVIGGTDFSDAIVANLRFAATDTLLSSTQTVIGDLTDGLGASDLPVANMVAHALAGGLAAQVLGNDFATGAVSALASASVANAGWFDGLEAHQISAISQLVGGVAALIAGGDGSEVGLGAHVAQSAAINNYLTHANVNDMMSELRSCQASEGGCSDAEEREIAYKWLNVAVGNDKTLAATCSDLACVQAMLGQKVDLFSNKAAELQSLSPTVFSILHSGYSFEVLQPALDQIDANIRFREDYENYVDVKCGGVASAACAQSHYEAWENVNEKLEVVDKAKLVLSVVVGGGMAAGPKMLQVLKNCATNVACLNELGITLVEAGAEVAAGGPLAGSGGIAFAAGSAIVLKKGDEVLGVIDETLGHLTHLNASSELFRASDGSLLRFTDDGEWRVLWTEQASKKTGLTEDFVDQMVSTPKGERPDPSTYMSQADIDAHLARFDDGAVRFASAEDVSTYRTAGPPSGGFVIPKSEFDNLVQEAGGDLSLVEVRLGLDTGSLTSGNTVALAIEPQNLNNLRIPSGNEGGANSKWVPGGFTSDGVPEAVMDFIGVPFTPIQF</sequence>
<feature type="chain" id="PRO_5045035558" evidence="7">
    <location>
        <begin position="33"/>
        <end position="2176"/>
    </location>
</feature>
<keyword evidence="2" id="KW-0800">Toxin</keyword>
<organism evidence="9 10">
    <name type="scientific">Thalassospira indica</name>
    <dbReference type="NCBI Taxonomy" id="1891279"/>
    <lineage>
        <taxon>Bacteria</taxon>
        <taxon>Pseudomonadati</taxon>
        <taxon>Pseudomonadota</taxon>
        <taxon>Alphaproteobacteria</taxon>
        <taxon>Rhodospirillales</taxon>
        <taxon>Thalassospiraceae</taxon>
        <taxon>Thalassospira</taxon>
    </lineage>
</organism>
<dbReference type="Pfam" id="PF04830">
    <property type="entry name" value="DUF637"/>
    <property type="match status" value="1"/>
</dbReference>
<evidence type="ECO:0000256" key="4">
    <source>
        <dbReference type="ARBA" id="ARBA00023026"/>
    </source>
</evidence>
<dbReference type="InterPro" id="IPR006914">
    <property type="entry name" value="VENN_dom"/>
</dbReference>
<dbReference type="InterPro" id="IPR008619">
    <property type="entry name" value="Filamentous_hemagglutn_rpt"/>
</dbReference>
<evidence type="ECO:0000313" key="10">
    <source>
        <dbReference type="Proteomes" id="UP000256971"/>
    </source>
</evidence>
<dbReference type="Pfam" id="PF04829">
    <property type="entry name" value="PT-VENN"/>
    <property type="match status" value="1"/>
</dbReference>
<feature type="domain" description="Filamentous haemagglutinin FhaB/tRNA nuclease CdiA-like TPS" evidence="8">
    <location>
        <begin position="47"/>
        <end position="169"/>
    </location>
</feature>
<dbReference type="SUPFAM" id="SSF51126">
    <property type="entry name" value="Pectin lyase-like"/>
    <property type="match status" value="1"/>
</dbReference>
<comment type="similarity">
    <text evidence="5">In the N-terminal section; belongs to the CdiA toxin family.</text>
</comment>
<evidence type="ECO:0000256" key="6">
    <source>
        <dbReference type="SAM" id="MobiDB-lite"/>
    </source>
</evidence>
<dbReference type="Pfam" id="PF05860">
    <property type="entry name" value="TPS"/>
    <property type="match status" value="1"/>
</dbReference>